<dbReference type="InterPro" id="IPR036812">
    <property type="entry name" value="NAD(P)_OxRdtase_dom_sf"/>
</dbReference>
<keyword evidence="1" id="KW-0560">Oxidoreductase</keyword>
<organism evidence="3 4">
    <name type="scientific">Catenulispora yoronensis</name>
    <dbReference type="NCBI Taxonomy" id="450799"/>
    <lineage>
        <taxon>Bacteria</taxon>
        <taxon>Bacillati</taxon>
        <taxon>Actinomycetota</taxon>
        <taxon>Actinomycetes</taxon>
        <taxon>Catenulisporales</taxon>
        <taxon>Catenulisporaceae</taxon>
        <taxon>Catenulispora</taxon>
    </lineage>
</organism>
<evidence type="ECO:0000256" key="1">
    <source>
        <dbReference type="ARBA" id="ARBA00023002"/>
    </source>
</evidence>
<keyword evidence="4" id="KW-1185">Reference proteome</keyword>
<reference evidence="4" key="1">
    <citation type="journal article" date="2019" name="Int. J. Syst. Evol. Microbiol.">
        <title>The Global Catalogue of Microorganisms (GCM) 10K type strain sequencing project: providing services to taxonomists for standard genome sequencing and annotation.</title>
        <authorList>
            <consortium name="The Broad Institute Genomics Platform"/>
            <consortium name="The Broad Institute Genome Sequencing Center for Infectious Disease"/>
            <person name="Wu L."/>
            <person name="Ma J."/>
        </authorList>
    </citation>
    <scope>NUCLEOTIDE SEQUENCE [LARGE SCALE GENOMIC DNA]</scope>
    <source>
        <strain evidence="4">JCM 16014</strain>
    </source>
</reference>
<dbReference type="PRINTS" id="PR00069">
    <property type="entry name" value="ALDKETRDTASE"/>
</dbReference>
<dbReference type="EMBL" id="BAAAQN010000082">
    <property type="protein sequence ID" value="GAA2061306.1"/>
    <property type="molecule type" value="Genomic_DNA"/>
</dbReference>
<sequence>MRTFTPTTAPSLTVTRLGYGTMQLPGPGVWGPPADRSAVLTVLRRVADAGITHLDTSAAYGPDVANELIREALHPHGDDLVVATKVGVERGSEGTFRPAASPDQLTAQVHRNLETLGADSLPLVYLRVGGDGLLAPDPTPVAESLGALSDLRDKGLIRELGLSGCTVEQLGSAEVPIAAVQNRFFLFDRSSDDVLAACEQLGIAFVPYFPLAAGMDLPHAAQRAALRTVAAKHGATPAQTTIAWLLARSSVILAIPGTRNPAHLEENLTAVDLALTAEDVAVLDGIAGLTDQR</sequence>
<name>A0ABP5H1D1_9ACTN</name>
<proteinExistence type="predicted"/>
<dbReference type="InterPro" id="IPR020471">
    <property type="entry name" value="AKR"/>
</dbReference>
<dbReference type="Proteomes" id="UP001500751">
    <property type="component" value="Unassembled WGS sequence"/>
</dbReference>
<gene>
    <name evidence="3" type="ORF">GCM10009839_85390</name>
</gene>
<evidence type="ECO:0000259" key="2">
    <source>
        <dbReference type="Pfam" id="PF00248"/>
    </source>
</evidence>
<dbReference type="Gene3D" id="3.20.20.100">
    <property type="entry name" value="NADP-dependent oxidoreductase domain"/>
    <property type="match status" value="1"/>
</dbReference>
<dbReference type="SUPFAM" id="SSF51430">
    <property type="entry name" value="NAD(P)-linked oxidoreductase"/>
    <property type="match status" value="1"/>
</dbReference>
<dbReference type="PANTHER" id="PTHR43625:SF40">
    <property type="entry name" value="ALDO-KETO REDUCTASE YAKC [NADP(+)]"/>
    <property type="match status" value="1"/>
</dbReference>
<dbReference type="InterPro" id="IPR050791">
    <property type="entry name" value="Aldo-Keto_reductase"/>
</dbReference>
<dbReference type="InterPro" id="IPR023210">
    <property type="entry name" value="NADP_OxRdtase_dom"/>
</dbReference>
<dbReference type="NCBIfam" id="NF007695">
    <property type="entry name" value="PRK10376.1"/>
    <property type="match status" value="1"/>
</dbReference>
<evidence type="ECO:0000313" key="4">
    <source>
        <dbReference type="Proteomes" id="UP001500751"/>
    </source>
</evidence>
<dbReference type="PANTHER" id="PTHR43625">
    <property type="entry name" value="AFLATOXIN B1 ALDEHYDE REDUCTASE"/>
    <property type="match status" value="1"/>
</dbReference>
<comment type="caution">
    <text evidence="3">The sequence shown here is derived from an EMBL/GenBank/DDBJ whole genome shotgun (WGS) entry which is preliminary data.</text>
</comment>
<dbReference type="RefSeq" id="WP_344671463.1">
    <property type="nucleotide sequence ID" value="NZ_BAAAQN010000082.1"/>
</dbReference>
<evidence type="ECO:0000313" key="3">
    <source>
        <dbReference type="EMBL" id="GAA2061306.1"/>
    </source>
</evidence>
<dbReference type="Pfam" id="PF00248">
    <property type="entry name" value="Aldo_ket_red"/>
    <property type="match status" value="1"/>
</dbReference>
<feature type="domain" description="NADP-dependent oxidoreductase" evidence="2">
    <location>
        <begin position="16"/>
        <end position="286"/>
    </location>
</feature>
<dbReference type="CDD" id="cd19088">
    <property type="entry name" value="AKR_AKR13B1"/>
    <property type="match status" value="1"/>
</dbReference>
<accession>A0ABP5H1D1</accession>
<protein>
    <submittedName>
        <fullName evidence="3">Oxidoreductase</fullName>
    </submittedName>
</protein>